<sequence>MAQRKVKNPDATDLSLIIWEPLPNTLLRPSKPRIVGLCFGLQVIASAIGGKVTSFPSKKFVLQSEKIKANAHFCFQGYKAFRELFDFLSPTEILLKHSLLNLYVWRALQPANMK</sequence>
<evidence type="ECO:0008006" key="3">
    <source>
        <dbReference type="Google" id="ProtNLM"/>
    </source>
</evidence>
<organism evidence="1 2">
    <name type="scientific">Porites lobata</name>
    <dbReference type="NCBI Taxonomy" id="104759"/>
    <lineage>
        <taxon>Eukaryota</taxon>
        <taxon>Metazoa</taxon>
        <taxon>Cnidaria</taxon>
        <taxon>Anthozoa</taxon>
        <taxon>Hexacorallia</taxon>
        <taxon>Scleractinia</taxon>
        <taxon>Fungiina</taxon>
        <taxon>Poritidae</taxon>
        <taxon>Porites</taxon>
    </lineage>
</organism>
<evidence type="ECO:0000313" key="2">
    <source>
        <dbReference type="Proteomes" id="UP001159405"/>
    </source>
</evidence>
<dbReference type="Proteomes" id="UP001159405">
    <property type="component" value="Unassembled WGS sequence"/>
</dbReference>
<accession>A0ABN8REM6</accession>
<dbReference type="SUPFAM" id="SSF52317">
    <property type="entry name" value="Class I glutamine amidotransferase-like"/>
    <property type="match status" value="1"/>
</dbReference>
<comment type="caution">
    <text evidence="1">The sequence shown here is derived from an EMBL/GenBank/DDBJ whole genome shotgun (WGS) entry which is preliminary data.</text>
</comment>
<dbReference type="EMBL" id="CALNXK010000223">
    <property type="protein sequence ID" value="CAH3177268.1"/>
    <property type="molecule type" value="Genomic_DNA"/>
</dbReference>
<evidence type="ECO:0000313" key="1">
    <source>
        <dbReference type="EMBL" id="CAH3177268.1"/>
    </source>
</evidence>
<dbReference type="InterPro" id="IPR029062">
    <property type="entry name" value="Class_I_gatase-like"/>
</dbReference>
<reference evidence="1 2" key="1">
    <citation type="submission" date="2022-05" db="EMBL/GenBank/DDBJ databases">
        <authorList>
            <consortium name="Genoscope - CEA"/>
            <person name="William W."/>
        </authorList>
    </citation>
    <scope>NUCLEOTIDE SEQUENCE [LARGE SCALE GENOMIC DNA]</scope>
</reference>
<protein>
    <recommendedName>
        <fullName evidence="3">Glutamine amidotransferase domain-containing protein</fullName>
    </recommendedName>
</protein>
<proteinExistence type="predicted"/>
<keyword evidence="2" id="KW-1185">Reference proteome</keyword>
<name>A0ABN8REM6_9CNID</name>
<feature type="non-terminal residue" evidence="1">
    <location>
        <position position="114"/>
    </location>
</feature>
<gene>
    <name evidence="1" type="ORF">PLOB_00019200</name>
</gene>